<dbReference type="GeneID" id="72064178"/>
<keyword evidence="3" id="KW-1185">Reference proteome</keyword>
<feature type="transmembrane region" description="Helical" evidence="1">
    <location>
        <begin position="153"/>
        <end position="176"/>
    </location>
</feature>
<dbReference type="Proteomes" id="UP000829364">
    <property type="component" value="Chromosome 2"/>
</dbReference>
<feature type="transmembrane region" description="Helical" evidence="1">
    <location>
        <begin position="78"/>
        <end position="100"/>
    </location>
</feature>
<gene>
    <name evidence="2" type="ORF">JDV02_002217</name>
</gene>
<name>A0A9Q8V782_9HYPO</name>
<reference evidence="2" key="1">
    <citation type="submission" date="2021-11" db="EMBL/GenBank/DDBJ databases">
        <title>Purpureocillium_takamizusanense_genome.</title>
        <authorList>
            <person name="Nguyen N.-H."/>
        </authorList>
    </citation>
    <scope>NUCLEOTIDE SEQUENCE</scope>
    <source>
        <strain evidence="2">PT3</strain>
    </source>
</reference>
<evidence type="ECO:0000313" key="2">
    <source>
        <dbReference type="EMBL" id="UNI15710.1"/>
    </source>
</evidence>
<proteinExistence type="predicted"/>
<dbReference type="EMBL" id="CP086355">
    <property type="protein sequence ID" value="UNI15710.1"/>
    <property type="molecule type" value="Genomic_DNA"/>
</dbReference>
<dbReference type="RefSeq" id="XP_047839191.1">
    <property type="nucleotide sequence ID" value="XM_047983221.1"/>
</dbReference>
<keyword evidence="1" id="KW-0812">Transmembrane</keyword>
<accession>A0A9Q8V782</accession>
<feature type="transmembrane region" description="Helical" evidence="1">
    <location>
        <begin position="48"/>
        <end position="71"/>
    </location>
</feature>
<dbReference type="AlphaFoldDB" id="A0A9Q8V782"/>
<organism evidence="2 3">
    <name type="scientific">Purpureocillium takamizusanense</name>
    <dbReference type="NCBI Taxonomy" id="2060973"/>
    <lineage>
        <taxon>Eukaryota</taxon>
        <taxon>Fungi</taxon>
        <taxon>Dikarya</taxon>
        <taxon>Ascomycota</taxon>
        <taxon>Pezizomycotina</taxon>
        <taxon>Sordariomycetes</taxon>
        <taxon>Hypocreomycetidae</taxon>
        <taxon>Hypocreales</taxon>
        <taxon>Ophiocordycipitaceae</taxon>
        <taxon>Purpureocillium</taxon>
    </lineage>
</organism>
<evidence type="ECO:0000313" key="3">
    <source>
        <dbReference type="Proteomes" id="UP000829364"/>
    </source>
</evidence>
<dbReference type="OrthoDB" id="5140251at2759"/>
<feature type="transmembrane region" description="Helical" evidence="1">
    <location>
        <begin position="7"/>
        <end position="28"/>
    </location>
</feature>
<sequence>MSGIPSVIIRFICHIPLGFLASNGFGMYNRMKGLGSIYDAVPGGQSFLQGARVIGGVGWPLFAYNFVCFALTGFLDGLALATIGLIDLVFTIVLVAGTAMEANFLPRTYGACKHASDWRDGPDGRNFFDEAVRGGRWVGFPRAEDLCHGMVQHWAFCIAVTIIYGISGCMNLAIGLREVHGAGRRFSSTWVARSIPPDFWVLRPLALTMRHCLPSLRFLHRYAGKLLARWRPVRTQPYEYRQLLGLRAGGDAGSAPGLPFKVTSFLAEELHFVELLSLVASTEQMAAMLLGTKDPARELEELRSFTCAGTDKSQCRICDAQVCSDCDTIVPLAKTQAARHLDMCRPCCAKCYYKSYCRRTPTSLRVKGRTHDASCELGREDGDVERSGRQELEDKSEEEGSVCRACAAMSAEGRRAALEARDTVAARRLARYPMLCGLCQWSLAPGEARWWICSVCRGECLSGVHPPWQEDC</sequence>
<keyword evidence="1" id="KW-1133">Transmembrane helix</keyword>
<keyword evidence="1" id="KW-0472">Membrane</keyword>
<protein>
    <submittedName>
        <fullName evidence="2">Uncharacterized protein</fullName>
    </submittedName>
</protein>
<dbReference type="KEGG" id="ptkz:JDV02_002217"/>
<evidence type="ECO:0000256" key="1">
    <source>
        <dbReference type="SAM" id="Phobius"/>
    </source>
</evidence>